<sequence>MINQFKQSNSVNIKGYGDTYSMSAYGFTHEFNKMNTRTVL</sequence>
<protein>
    <submittedName>
        <fullName evidence="1">Uncharacterized protein</fullName>
    </submittedName>
</protein>
<accession>A0A090QGQ3</accession>
<evidence type="ECO:0000313" key="1">
    <source>
        <dbReference type="EMBL" id="GAL02101.1"/>
    </source>
</evidence>
<proteinExistence type="predicted"/>
<reference evidence="1 2" key="1">
    <citation type="journal article" date="2014" name="Genome Announc.">
        <title>Draft Genome Sequences of Two Vibrionaceae Species, Vibrio ponticus C121 and Photobacterium aphoticum C119, Isolated as Coral Reef Microbiota.</title>
        <authorList>
            <person name="Al-saari N."/>
            <person name="Meirelles P.M."/>
            <person name="Mino S."/>
            <person name="Suda W."/>
            <person name="Oshima K."/>
            <person name="Hattori M."/>
            <person name="Ohkuma M."/>
            <person name="Thompson F.L."/>
            <person name="Gomez-Gil B."/>
            <person name="Sawabe T."/>
            <person name="Sawabe T."/>
        </authorList>
    </citation>
    <scope>NUCLEOTIDE SEQUENCE [LARGE SCALE GENOMIC DNA]</scope>
    <source>
        <strain evidence="1 2">JCM 19237</strain>
    </source>
</reference>
<dbReference type="EMBL" id="BBMN01000001">
    <property type="protein sequence ID" value="GAL02101.1"/>
    <property type="molecule type" value="Genomic_DNA"/>
</dbReference>
<organism evidence="1 2">
    <name type="scientific">Photobacterium aphoticum</name>
    <dbReference type="NCBI Taxonomy" id="754436"/>
    <lineage>
        <taxon>Bacteria</taxon>
        <taxon>Pseudomonadati</taxon>
        <taxon>Pseudomonadota</taxon>
        <taxon>Gammaproteobacteria</taxon>
        <taxon>Vibrionales</taxon>
        <taxon>Vibrionaceae</taxon>
        <taxon>Photobacterium</taxon>
    </lineage>
</organism>
<evidence type="ECO:0000313" key="2">
    <source>
        <dbReference type="Proteomes" id="UP000029227"/>
    </source>
</evidence>
<dbReference type="AlphaFoldDB" id="A0A090QGQ3"/>
<comment type="caution">
    <text evidence="1">The sequence shown here is derived from an EMBL/GenBank/DDBJ whole genome shotgun (WGS) entry which is preliminary data.</text>
</comment>
<gene>
    <name evidence="1" type="ORF">JCM19237_4994</name>
</gene>
<dbReference type="Proteomes" id="UP000029227">
    <property type="component" value="Unassembled WGS sequence"/>
</dbReference>
<name>A0A090QGQ3_9GAMM</name>